<dbReference type="EMBL" id="ML120386">
    <property type="protein sequence ID" value="RPA99594.1"/>
    <property type="molecule type" value="Genomic_DNA"/>
</dbReference>
<gene>
    <name evidence="1" type="ORF">L873DRAFT_894091</name>
</gene>
<reference evidence="1 2" key="1">
    <citation type="journal article" date="2018" name="Nat. Ecol. Evol.">
        <title>Pezizomycetes genomes reveal the molecular basis of ectomycorrhizal truffle lifestyle.</title>
        <authorList>
            <person name="Murat C."/>
            <person name="Payen T."/>
            <person name="Noel B."/>
            <person name="Kuo A."/>
            <person name="Morin E."/>
            <person name="Chen J."/>
            <person name="Kohler A."/>
            <person name="Krizsan K."/>
            <person name="Balestrini R."/>
            <person name="Da Silva C."/>
            <person name="Montanini B."/>
            <person name="Hainaut M."/>
            <person name="Levati E."/>
            <person name="Barry K.W."/>
            <person name="Belfiori B."/>
            <person name="Cichocki N."/>
            <person name="Clum A."/>
            <person name="Dockter R.B."/>
            <person name="Fauchery L."/>
            <person name="Guy J."/>
            <person name="Iotti M."/>
            <person name="Le Tacon F."/>
            <person name="Lindquist E.A."/>
            <person name="Lipzen A."/>
            <person name="Malagnac F."/>
            <person name="Mello A."/>
            <person name="Molinier V."/>
            <person name="Miyauchi S."/>
            <person name="Poulain J."/>
            <person name="Riccioni C."/>
            <person name="Rubini A."/>
            <person name="Sitrit Y."/>
            <person name="Splivallo R."/>
            <person name="Traeger S."/>
            <person name="Wang M."/>
            <person name="Zifcakova L."/>
            <person name="Wipf D."/>
            <person name="Zambonelli A."/>
            <person name="Paolocci F."/>
            <person name="Nowrousian M."/>
            <person name="Ottonello S."/>
            <person name="Baldrian P."/>
            <person name="Spatafora J.W."/>
            <person name="Henrissat B."/>
            <person name="Nagy L.G."/>
            <person name="Aury J.M."/>
            <person name="Wincker P."/>
            <person name="Grigoriev I.V."/>
            <person name="Bonfante P."/>
            <person name="Martin F.M."/>
        </authorList>
    </citation>
    <scope>NUCLEOTIDE SEQUENCE [LARGE SCALE GENOMIC DNA]</scope>
    <source>
        <strain evidence="1 2">120613-1</strain>
    </source>
</reference>
<proteinExistence type="predicted"/>
<accession>A0A3N4K107</accession>
<name>A0A3N4K107_9PEZI</name>
<evidence type="ECO:0000313" key="2">
    <source>
        <dbReference type="Proteomes" id="UP000276215"/>
    </source>
</evidence>
<organism evidence="1 2">
    <name type="scientific">Choiromyces venosus 120613-1</name>
    <dbReference type="NCBI Taxonomy" id="1336337"/>
    <lineage>
        <taxon>Eukaryota</taxon>
        <taxon>Fungi</taxon>
        <taxon>Dikarya</taxon>
        <taxon>Ascomycota</taxon>
        <taxon>Pezizomycotina</taxon>
        <taxon>Pezizomycetes</taxon>
        <taxon>Pezizales</taxon>
        <taxon>Tuberaceae</taxon>
        <taxon>Choiromyces</taxon>
    </lineage>
</organism>
<dbReference type="Proteomes" id="UP000276215">
    <property type="component" value="Unassembled WGS sequence"/>
</dbReference>
<keyword evidence="2" id="KW-1185">Reference proteome</keyword>
<dbReference type="AlphaFoldDB" id="A0A3N4K107"/>
<sequence>MQHSRSFTDTVVSSEFASRTLRWPNLYLLFILKLVSLLKSDTVFWFACQISCQIWCADLRFEVLSCLLLLIALSEGGFQFSGPDVKKF</sequence>
<protein>
    <submittedName>
        <fullName evidence="1">Uncharacterized protein</fullName>
    </submittedName>
</protein>
<evidence type="ECO:0000313" key="1">
    <source>
        <dbReference type="EMBL" id="RPA99594.1"/>
    </source>
</evidence>